<dbReference type="EMBL" id="MU117963">
    <property type="protein sequence ID" value="KAF9653747.1"/>
    <property type="molecule type" value="Genomic_DNA"/>
</dbReference>
<gene>
    <name evidence="1" type="ORF">BDM02DRAFT_3182742</name>
</gene>
<proteinExistence type="predicted"/>
<comment type="caution">
    <text evidence="1">The sequence shown here is derived from an EMBL/GenBank/DDBJ whole genome shotgun (WGS) entry which is preliminary data.</text>
</comment>
<dbReference type="Proteomes" id="UP000886501">
    <property type="component" value="Unassembled WGS sequence"/>
</dbReference>
<protein>
    <submittedName>
        <fullName evidence="1">Uncharacterized protein</fullName>
    </submittedName>
</protein>
<accession>A0ACB6ZVR0</accession>
<evidence type="ECO:0000313" key="1">
    <source>
        <dbReference type="EMBL" id="KAF9653747.1"/>
    </source>
</evidence>
<reference evidence="1" key="2">
    <citation type="journal article" date="2020" name="Nat. Commun.">
        <title>Large-scale genome sequencing of mycorrhizal fungi provides insights into the early evolution of symbiotic traits.</title>
        <authorList>
            <person name="Miyauchi S."/>
            <person name="Kiss E."/>
            <person name="Kuo A."/>
            <person name="Drula E."/>
            <person name="Kohler A."/>
            <person name="Sanchez-Garcia M."/>
            <person name="Morin E."/>
            <person name="Andreopoulos B."/>
            <person name="Barry K.W."/>
            <person name="Bonito G."/>
            <person name="Buee M."/>
            <person name="Carver A."/>
            <person name="Chen C."/>
            <person name="Cichocki N."/>
            <person name="Clum A."/>
            <person name="Culley D."/>
            <person name="Crous P.W."/>
            <person name="Fauchery L."/>
            <person name="Girlanda M."/>
            <person name="Hayes R.D."/>
            <person name="Keri Z."/>
            <person name="LaButti K."/>
            <person name="Lipzen A."/>
            <person name="Lombard V."/>
            <person name="Magnuson J."/>
            <person name="Maillard F."/>
            <person name="Murat C."/>
            <person name="Nolan M."/>
            <person name="Ohm R.A."/>
            <person name="Pangilinan J."/>
            <person name="Pereira M.F."/>
            <person name="Perotto S."/>
            <person name="Peter M."/>
            <person name="Pfister S."/>
            <person name="Riley R."/>
            <person name="Sitrit Y."/>
            <person name="Stielow J.B."/>
            <person name="Szollosi G."/>
            <person name="Zifcakova L."/>
            <person name="Stursova M."/>
            <person name="Spatafora J.W."/>
            <person name="Tedersoo L."/>
            <person name="Vaario L.M."/>
            <person name="Yamada A."/>
            <person name="Yan M."/>
            <person name="Wang P."/>
            <person name="Xu J."/>
            <person name="Bruns T."/>
            <person name="Baldrian P."/>
            <person name="Vilgalys R."/>
            <person name="Dunand C."/>
            <person name="Henrissat B."/>
            <person name="Grigoriev I.V."/>
            <person name="Hibbett D."/>
            <person name="Nagy L.G."/>
            <person name="Martin F.M."/>
        </authorList>
    </citation>
    <scope>NUCLEOTIDE SEQUENCE</scope>
    <source>
        <strain evidence="1">P2</strain>
    </source>
</reference>
<name>A0ACB6ZVR0_THEGA</name>
<organism evidence="1 2">
    <name type="scientific">Thelephora ganbajun</name>
    <name type="common">Ganba fungus</name>
    <dbReference type="NCBI Taxonomy" id="370292"/>
    <lineage>
        <taxon>Eukaryota</taxon>
        <taxon>Fungi</taxon>
        <taxon>Dikarya</taxon>
        <taxon>Basidiomycota</taxon>
        <taxon>Agaricomycotina</taxon>
        <taxon>Agaricomycetes</taxon>
        <taxon>Thelephorales</taxon>
        <taxon>Thelephoraceae</taxon>
        <taxon>Thelephora</taxon>
    </lineage>
</organism>
<reference evidence="1" key="1">
    <citation type="submission" date="2019-10" db="EMBL/GenBank/DDBJ databases">
        <authorList>
            <consortium name="DOE Joint Genome Institute"/>
            <person name="Kuo A."/>
            <person name="Miyauchi S."/>
            <person name="Kiss E."/>
            <person name="Drula E."/>
            <person name="Kohler A."/>
            <person name="Sanchez-Garcia M."/>
            <person name="Andreopoulos B."/>
            <person name="Barry K.W."/>
            <person name="Bonito G."/>
            <person name="Buee M."/>
            <person name="Carver A."/>
            <person name="Chen C."/>
            <person name="Cichocki N."/>
            <person name="Clum A."/>
            <person name="Culley D."/>
            <person name="Crous P.W."/>
            <person name="Fauchery L."/>
            <person name="Girlanda M."/>
            <person name="Hayes R."/>
            <person name="Keri Z."/>
            <person name="Labutti K."/>
            <person name="Lipzen A."/>
            <person name="Lombard V."/>
            <person name="Magnuson J."/>
            <person name="Maillard F."/>
            <person name="Morin E."/>
            <person name="Murat C."/>
            <person name="Nolan M."/>
            <person name="Ohm R."/>
            <person name="Pangilinan J."/>
            <person name="Pereira M."/>
            <person name="Perotto S."/>
            <person name="Peter M."/>
            <person name="Riley R."/>
            <person name="Sitrit Y."/>
            <person name="Stielow B."/>
            <person name="Szollosi G."/>
            <person name="Zifcakova L."/>
            <person name="Stursova M."/>
            <person name="Spatafora J.W."/>
            <person name="Tedersoo L."/>
            <person name="Vaario L.-M."/>
            <person name="Yamada A."/>
            <person name="Yan M."/>
            <person name="Wang P."/>
            <person name="Xu J."/>
            <person name="Bruns T."/>
            <person name="Baldrian P."/>
            <person name="Vilgalys R."/>
            <person name="Henrissat B."/>
            <person name="Grigoriev I.V."/>
            <person name="Hibbett D."/>
            <person name="Nagy L.G."/>
            <person name="Martin F.M."/>
        </authorList>
    </citation>
    <scope>NUCLEOTIDE SEQUENCE</scope>
    <source>
        <strain evidence="1">P2</strain>
    </source>
</reference>
<sequence length="680" mass="76477">MPGPGARNNKQRSKKDVQSNPSVSPTPSTFVADMDNAEDWNLDTRSGLKKVHVDFPDIYRRLSGLYEANPQSDNIIGGIVGIFAQMYDGVYLNLSVDGTKAYLRTRLVQFPLLEKKHTRHMALVALATITHNGGSKVRTEIAKHTPILTRLMREKKYDAKLLELAIITISHAIQAVLLDPGKPPDPKLLKLIGLKDTLDVVLESIRYPWISALAVTHAVPLLGSPTLHCWDVALKHADVLNFLAACLRCEDLSVRCDAMSAFFNLHHHDAKDDATTLDPRRVIESYEKGAFKKNRIEDAIVDYGFQDTDTFNTVLAAGTFQSAMQKAVETRNLVDLGRTLARLVTQTEFSIADGYYQTINERTGKMEAANTGLPFTRWRDALPHCVEALQETGYASDTDMADILQIKYLIMMRKLDEAILRAKAATERSPQTPYFYYPMTLKANMEEGLRYAKKGMKCRTTTKFVHFRMMKRAIEFAGDLGINAVVTQPEGGGKELGVAFLTSAMEDAKDFIANAPPDSRHMQEVVDWYMLMTITLKGPELHMSLVDFQPVLDKRDLAVEFLRITGVPPQESQAVLALRSLLQHMNVGNLEWGPPMMKINQLLANEWDYKHKNNPVPENVERRMDELTAWLEKLDIDPAESKQTHCVNPKVNPNRVVLYRCTHCGTPSAVLRRCKCGKVR</sequence>
<keyword evidence="2" id="KW-1185">Reference proteome</keyword>
<evidence type="ECO:0000313" key="2">
    <source>
        <dbReference type="Proteomes" id="UP000886501"/>
    </source>
</evidence>